<name>A0A227KHN5_9BURK</name>
<dbReference type="GO" id="GO:0016646">
    <property type="term" value="F:oxidoreductase activity, acting on the CH-NH group of donors, NAD or NADP as acceptor"/>
    <property type="evidence" value="ECO:0007669"/>
    <property type="project" value="TreeGrafter"/>
</dbReference>
<comment type="caution">
    <text evidence="2">The sequence shown here is derived from an EMBL/GenBank/DDBJ whole genome shotgun (WGS) entry which is preliminary data.</text>
</comment>
<reference evidence="3" key="1">
    <citation type="submission" date="2017-05" db="EMBL/GenBank/DDBJ databases">
        <title>Improved OligoMM genomes.</title>
        <authorList>
            <person name="Garzetti D."/>
        </authorList>
    </citation>
    <scope>NUCLEOTIDE SEQUENCE [LARGE SCALE GENOMIC DNA]</scope>
    <source>
        <strain evidence="3">YL45</strain>
    </source>
</reference>
<dbReference type="InterPro" id="IPR036291">
    <property type="entry name" value="NAD(P)-bd_dom_sf"/>
</dbReference>
<evidence type="ECO:0000259" key="1">
    <source>
        <dbReference type="Pfam" id="PF13460"/>
    </source>
</evidence>
<dbReference type="PANTHER" id="PTHR43355:SF2">
    <property type="entry name" value="FLAVIN REDUCTASE (NADPH)"/>
    <property type="match status" value="1"/>
</dbReference>
<dbReference type="EMBL" id="NHMP01000005">
    <property type="protein sequence ID" value="OXE47272.1"/>
    <property type="molecule type" value="Genomic_DNA"/>
</dbReference>
<evidence type="ECO:0000313" key="2">
    <source>
        <dbReference type="EMBL" id="OXE47272.1"/>
    </source>
</evidence>
<feature type="domain" description="NAD(P)-binding" evidence="1">
    <location>
        <begin position="8"/>
        <end position="211"/>
    </location>
</feature>
<accession>A0A227KHN5</accession>
<dbReference type="Gene3D" id="3.40.50.720">
    <property type="entry name" value="NAD(P)-binding Rossmann-like Domain"/>
    <property type="match status" value="1"/>
</dbReference>
<dbReference type="SUPFAM" id="SSF51735">
    <property type="entry name" value="NAD(P)-binding Rossmann-fold domains"/>
    <property type="match status" value="1"/>
</dbReference>
<organism evidence="2 3">
    <name type="scientific">Turicimonas muris</name>
    <dbReference type="NCBI Taxonomy" id="1796652"/>
    <lineage>
        <taxon>Bacteria</taxon>
        <taxon>Pseudomonadati</taxon>
        <taxon>Pseudomonadota</taxon>
        <taxon>Betaproteobacteria</taxon>
        <taxon>Burkholderiales</taxon>
        <taxon>Sutterellaceae</taxon>
        <taxon>Turicimonas</taxon>
    </lineage>
</organism>
<proteinExistence type="predicted"/>
<dbReference type="InterPro" id="IPR016040">
    <property type="entry name" value="NAD(P)-bd_dom"/>
</dbReference>
<dbReference type="PANTHER" id="PTHR43355">
    <property type="entry name" value="FLAVIN REDUCTASE (NADPH)"/>
    <property type="match status" value="1"/>
</dbReference>
<sequence length="222" mass="24417">MKKVALIGASGYVGSAILNELLSREYQVEAMVKHPEKIKTDNPNLIVKKIDVSDKKSLEEALKGFEYVISAYNPGWANTRIYEDTLANYPKILDAAKKAGVKRLLIVGGAGTLFVKPGVRLIDAGILPDAWMPGVKSLGEFYLNTLLNESDIDWVFFSPAGNLGDMGAKGPGKRTGIYRLGKDDMIFDKEGNSFISVEDYAKAMVDELAEPAHHKERFTIGY</sequence>
<dbReference type="RefSeq" id="WP_066594349.1">
    <property type="nucleotide sequence ID" value="NZ_CAJTBZ010000008.1"/>
</dbReference>
<keyword evidence="3" id="KW-1185">Reference proteome</keyword>
<dbReference type="Proteomes" id="UP000214610">
    <property type="component" value="Unassembled WGS sequence"/>
</dbReference>
<dbReference type="CDD" id="cd05244">
    <property type="entry name" value="BVR-B_like_SDR_a"/>
    <property type="match status" value="1"/>
</dbReference>
<dbReference type="Pfam" id="PF13460">
    <property type="entry name" value="NAD_binding_10"/>
    <property type="match status" value="1"/>
</dbReference>
<protein>
    <submittedName>
        <fullName evidence="2">3-beta hydroxysteroid dehydrogenase</fullName>
    </submittedName>
</protein>
<dbReference type="GeneID" id="78362230"/>
<dbReference type="AlphaFoldDB" id="A0A227KHN5"/>
<gene>
    <name evidence="2" type="ORF">ADH67_08930</name>
</gene>
<dbReference type="InterPro" id="IPR051606">
    <property type="entry name" value="Polyketide_Oxido-like"/>
</dbReference>
<evidence type="ECO:0000313" key="3">
    <source>
        <dbReference type="Proteomes" id="UP000214610"/>
    </source>
</evidence>